<sequence length="1403" mass="162567">MFSIDRKYATDNVKVAKSTITRYVGIEKDGDHNVLTHVNLKVFFNRTLPYGKATNIVLTAHVIPEETEIVIRLNTESYLLVYCSIGKVHQEMPPKFERTHSISRELSNLNVIADEQVTYEGGFFARVNATFWNIEDTSMNLLLSVPSKSWLTERTRVIPIQIENTNADPRLKMLKCPNPDLPRFVTVTRSLLVQTVVIKSSKKRIKTKYRWQLMDLTGKTRYATFHTDYNVIFLTRYSLRFYTKYELWRNHLMLYVDGKFEGQKFAARCYLNVAMGQVEAVIGGGAERTAQYSTGLIMDGSTSRDYSKRETDRQFAKYYWNLPRFIIPAYSFRPNYQYVIRLLVEADDNPTRKSRMIQTVQMVEEPLIQVMIYCVFNCALDMYSPQSKVRLKAKCLDCGGQTLSYQWYVSGQLTLTTEDLTMFIRIVATTAVVRLIIQTEDGRMGQQVKHFKKNLGPILGHCSVSPTTGTEAITAFYPCCKNFHTNHLPVEYWYYAGRVLLNSCYDCSCEVHLPVVSEIKILACDSFLACCTSTVKVQIAALQNVTADTPEDVWNYLVSEPHHVLNLVEEGYYVRYLQTLQSVAAHIHHVDTANELLRALSVSDTCTRSSLGKLANLTLTLARQLKPIDPLEHRMLTSLVESLNDNFACVYKYNMEYLLVEQPFINVTQGCVTVYDIMNRLSKQAPRPPKSIYSQFVAAFKNGTLNQRIVDKLKEEINNFNDEDAKFRSLVWLNSKWQTERLYRFLGIARAQGLQPDENGDILSEGVALELQCFYIETDRTYYIETSDSMHKVEFEPALLQELKEGSDNWICLKVISTIRELNWWYPEEKQPSSVLLSVRIFHTDDNFRVEVPLRKSHIRFTTIIGKYKPAQDNPEDISEHQTTRSKDLLEDKSYIDGRASINYDRKQLPTFKSKDNNHEEYEDLENIDPEERVSDVGKYTNALEEGTLTYMQDVLMYRIVLEQLTLLAVRFTKSTHKLHVAMTINEPPLFSEVSASDCFVPENLTSKTLLFRNNCYEDKRVYMAVRVWGKNPPNPKTKTLVPNGPAEFSFIFQMRSCDYWVYSKPLDERYWGHDSCTPSMIVNVSKGMRCTCSVLGTYTSYVYTVPAIVVIVDPYAHVESNPAIIIIYAFILAALVLWLLWLYMYNSIPPSKTVVCEMVDMEETSTRDVHDLLIQVKTGGRDNANTTASVRLSFFSTQRQELQFTLMQDPEHPDLLRNTTYILWLRTRDIRIPTKIAVSHNNNGRFPSWYLHRIEVCDVQTQETQVFVVRRWVKTKILVLTSSLIFKRGDVQFVGSWFRRFRVQYETVWTNWALFQPVWGTWRETNQYPSMSRFKRVCVFVSKMVIIYSIIACGHGRTTVESLQKDRSVFVPFSEWLFYSVFCYMAGILVQMFYEWILLQYA</sequence>
<organism evidence="9 10">
    <name type="scientific">Drosophila willistoni</name>
    <name type="common">Fruit fly</name>
    <dbReference type="NCBI Taxonomy" id="7260"/>
    <lineage>
        <taxon>Eukaryota</taxon>
        <taxon>Metazoa</taxon>
        <taxon>Ecdysozoa</taxon>
        <taxon>Arthropoda</taxon>
        <taxon>Hexapoda</taxon>
        <taxon>Insecta</taxon>
        <taxon>Pterygota</taxon>
        <taxon>Neoptera</taxon>
        <taxon>Endopterygota</taxon>
        <taxon>Diptera</taxon>
        <taxon>Brachycera</taxon>
        <taxon>Muscomorpha</taxon>
        <taxon>Ephydroidea</taxon>
        <taxon>Drosophilidae</taxon>
        <taxon>Drosophila</taxon>
        <taxon>Sophophora</taxon>
    </lineage>
</organism>
<keyword evidence="3" id="KW-0677">Repeat</keyword>
<comment type="caution">
    <text evidence="6">Lacks conserved residue(s) required for the propagation of feature annotation.</text>
</comment>
<dbReference type="Pfam" id="PF02010">
    <property type="entry name" value="REJ"/>
    <property type="match status" value="2"/>
</dbReference>
<dbReference type="PANTHER" id="PTHR46730:SF1">
    <property type="entry name" value="PLAT DOMAIN-CONTAINING PROTEIN"/>
    <property type="match status" value="1"/>
</dbReference>
<dbReference type="Gene3D" id="2.60.60.20">
    <property type="entry name" value="PLAT/LH2 domain"/>
    <property type="match status" value="1"/>
</dbReference>
<dbReference type="GO" id="GO:0005886">
    <property type="term" value="C:plasma membrane"/>
    <property type="evidence" value="ECO:0007669"/>
    <property type="project" value="TreeGrafter"/>
</dbReference>
<dbReference type="Pfam" id="PF01477">
    <property type="entry name" value="PLAT"/>
    <property type="match status" value="1"/>
</dbReference>
<dbReference type="GO" id="GO:0005261">
    <property type="term" value="F:monoatomic cation channel activity"/>
    <property type="evidence" value="ECO:0007669"/>
    <property type="project" value="TreeGrafter"/>
</dbReference>
<dbReference type="GO" id="GO:0006816">
    <property type="term" value="P:calcium ion transport"/>
    <property type="evidence" value="ECO:0007669"/>
    <property type="project" value="TreeGrafter"/>
</dbReference>
<dbReference type="STRING" id="7260.B4N3E2"/>
<comment type="subcellular location">
    <subcellularLocation>
        <location evidence="1">Membrane</location>
    </subcellularLocation>
</comment>
<dbReference type="SMART" id="SM00308">
    <property type="entry name" value="LH2"/>
    <property type="match status" value="1"/>
</dbReference>
<dbReference type="Proteomes" id="UP000007798">
    <property type="component" value="Unassembled WGS sequence"/>
</dbReference>
<dbReference type="InterPro" id="IPR002859">
    <property type="entry name" value="PKD/REJ-like"/>
</dbReference>
<reference evidence="9 10" key="1">
    <citation type="journal article" date="2007" name="Nature">
        <title>Evolution of genes and genomes on the Drosophila phylogeny.</title>
        <authorList>
            <consortium name="Drosophila 12 Genomes Consortium"/>
            <person name="Clark A.G."/>
            <person name="Eisen M.B."/>
            <person name="Smith D.R."/>
            <person name="Bergman C.M."/>
            <person name="Oliver B."/>
            <person name="Markow T.A."/>
            <person name="Kaufman T.C."/>
            <person name="Kellis M."/>
            <person name="Gelbart W."/>
            <person name="Iyer V.N."/>
            <person name="Pollard D.A."/>
            <person name="Sackton T.B."/>
            <person name="Larracuente A.M."/>
            <person name="Singh N.D."/>
            <person name="Abad J.P."/>
            <person name="Abt D.N."/>
            <person name="Adryan B."/>
            <person name="Aguade M."/>
            <person name="Akashi H."/>
            <person name="Anderson W.W."/>
            <person name="Aquadro C.F."/>
            <person name="Ardell D.H."/>
            <person name="Arguello R."/>
            <person name="Artieri C.G."/>
            <person name="Barbash D.A."/>
            <person name="Barker D."/>
            <person name="Barsanti P."/>
            <person name="Batterham P."/>
            <person name="Batzoglou S."/>
            <person name="Begun D."/>
            <person name="Bhutkar A."/>
            <person name="Blanco E."/>
            <person name="Bosak S.A."/>
            <person name="Bradley R.K."/>
            <person name="Brand A.D."/>
            <person name="Brent M.R."/>
            <person name="Brooks A.N."/>
            <person name="Brown R.H."/>
            <person name="Butlin R.K."/>
            <person name="Caggese C."/>
            <person name="Calvi B.R."/>
            <person name="Bernardo de Carvalho A."/>
            <person name="Caspi A."/>
            <person name="Castrezana S."/>
            <person name="Celniker S.E."/>
            <person name="Chang J.L."/>
            <person name="Chapple C."/>
            <person name="Chatterji S."/>
            <person name="Chinwalla A."/>
            <person name="Civetta A."/>
            <person name="Clifton S.W."/>
            <person name="Comeron J.M."/>
            <person name="Costello J.C."/>
            <person name="Coyne J.A."/>
            <person name="Daub J."/>
            <person name="David R.G."/>
            <person name="Delcher A.L."/>
            <person name="Delehaunty K."/>
            <person name="Do C.B."/>
            <person name="Ebling H."/>
            <person name="Edwards K."/>
            <person name="Eickbush T."/>
            <person name="Evans J.D."/>
            <person name="Filipski A."/>
            <person name="Findeiss S."/>
            <person name="Freyhult E."/>
            <person name="Fulton L."/>
            <person name="Fulton R."/>
            <person name="Garcia A.C."/>
            <person name="Gardiner A."/>
            <person name="Garfield D.A."/>
            <person name="Garvin B.E."/>
            <person name="Gibson G."/>
            <person name="Gilbert D."/>
            <person name="Gnerre S."/>
            <person name="Godfrey J."/>
            <person name="Good R."/>
            <person name="Gotea V."/>
            <person name="Gravely B."/>
            <person name="Greenberg A.J."/>
            <person name="Griffiths-Jones S."/>
            <person name="Gross S."/>
            <person name="Guigo R."/>
            <person name="Gustafson E.A."/>
            <person name="Haerty W."/>
            <person name="Hahn M.W."/>
            <person name="Halligan D.L."/>
            <person name="Halpern A.L."/>
            <person name="Halter G.M."/>
            <person name="Han M.V."/>
            <person name="Heger A."/>
            <person name="Hillier L."/>
            <person name="Hinrichs A.S."/>
            <person name="Holmes I."/>
            <person name="Hoskins R.A."/>
            <person name="Hubisz M.J."/>
            <person name="Hultmark D."/>
            <person name="Huntley M.A."/>
            <person name="Jaffe D.B."/>
            <person name="Jagadeeshan S."/>
            <person name="Jeck W.R."/>
            <person name="Johnson J."/>
            <person name="Jones C.D."/>
            <person name="Jordan W.C."/>
            <person name="Karpen G.H."/>
            <person name="Kataoka E."/>
            <person name="Keightley P.D."/>
            <person name="Kheradpour P."/>
            <person name="Kirkness E.F."/>
            <person name="Koerich L.B."/>
            <person name="Kristiansen K."/>
            <person name="Kudrna D."/>
            <person name="Kulathinal R.J."/>
            <person name="Kumar S."/>
            <person name="Kwok R."/>
            <person name="Lander E."/>
            <person name="Langley C.H."/>
            <person name="Lapoint R."/>
            <person name="Lazzaro B.P."/>
            <person name="Lee S.J."/>
            <person name="Levesque L."/>
            <person name="Li R."/>
            <person name="Lin C.F."/>
            <person name="Lin M.F."/>
            <person name="Lindblad-Toh K."/>
            <person name="Llopart A."/>
            <person name="Long M."/>
            <person name="Low L."/>
            <person name="Lozovsky E."/>
            <person name="Lu J."/>
            <person name="Luo M."/>
            <person name="Machado C.A."/>
            <person name="Makalowski W."/>
            <person name="Marzo M."/>
            <person name="Matsuda M."/>
            <person name="Matzkin L."/>
            <person name="McAllister B."/>
            <person name="McBride C.S."/>
            <person name="McKernan B."/>
            <person name="McKernan K."/>
            <person name="Mendez-Lago M."/>
            <person name="Minx P."/>
            <person name="Mollenhauer M.U."/>
            <person name="Montooth K."/>
            <person name="Mount S.M."/>
            <person name="Mu X."/>
            <person name="Myers E."/>
            <person name="Negre B."/>
            <person name="Newfeld S."/>
            <person name="Nielsen R."/>
            <person name="Noor M.A."/>
            <person name="O'Grady P."/>
            <person name="Pachter L."/>
            <person name="Papaceit M."/>
            <person name="Parisi M.J."/>
            <person name="Parisi M."/>
            <person name="Parts L."/>
            <person name="Pedersen J.S."/>
            <person name="Pesole G."/>
            <person name="Phillippy A.M."/>
            <person name="Ponting C.P."/>
            <person name="Pop M."/>
            <person name="Porcelli D."/>
            <person name="Powell J.R."/>
            <person name="Prohaska S."/>
            <person name="Pruitt K."/>
            <person name="Puig M."/>
            <person name="Quesneville H."/>
            <person name="Ram K.R."/>
            <person name="Rand D."/>
            <person name="Rasmussen M.D."/>
            <person name="Reed L.K."/>
            <person name="Reenan R."/>
            <person name="Reily A."/>
            <person name="Remington K.A."/>
            <person name="Rieger T.T."/>
            <person name="Ritchie M.G."/>
            <person name="Robin C."/>
            <person name="Rogers Y.H."/>
            <person name="Rohde C."/>
            <person name="Rozas J."/>
            <person name="Rubenfield M.J."/>
            <person name="Ruiz A."/>
            <person name="Russo S."/>
            <person name="Salzberg S.L."/>
            <person name="Sanchez-Gracia A."/>
            <person name="Saranga D.J."/>
            <person name="Sato H."/>
            <person name="Schaeffer S.W."/>
            <person name="Schatz M.C."/>
            <person name="Schlenke T."/>
            <person name="Schwartz R."/>
            <person name="Segarra C."/>
            <person name="Singh R.S."/>
            <person name="Sirot L."/>
            <person name="Sirota M."/>
            <person name="Sisneros N.B."/>
            <person name="Smith C.D."/>
            <person name="Smith T.F."/>
            <person name="Spieth J."/>
            <person name="Stage D.E."/>
            <person name="Stark A."/>
            <person name="Stephan W."/>
            <person name="Strausberg R.L."/>
            <person name="Strempel S."/>
            <person name="Sturgill D."/>
            <person name="Sutton G."/>
            <person name="Sutton G.G."/>
            <person name="Tao W."/>
            <person name="Teichmann S."/>
            <person name="Tobari Y.N."/>
            <person name="Tomimura Y."/>
            <person name="Tsolas J.M."/>
            <person name="Valente V.L."/>
            <person name="Venter E."/>
            <person name="Venter J.C."/>
            <person name="Vicario S."/>
            <person name="Vieira F.G."/>
            <person name="Vilella A.J."/>
            <person name="Villasante A."/>
            <person name="Walenz B."/>
            <person name="Wang J."/>
            <person name="Wasserman M."/>
            <person name="Watts T."/>
            <person name="Wilson D."/>
            <person name="Wilson R.K."/>
            <person name="Wing R.A."/>
            <person name="Wolfner M.F."/>
            <person name="Wong A."/>
            <person name="Wong G.K."/>
            <person name="Wu C.I."/>
            <person name="Wu G."/>
            <person name="Yamamoto D."/>
            <person name="Yang H.P."/>
            <person name="Yang S.P."/>
            <person name="Yorke J.A."/>
            <person name="Yoshida K."/>
            <person name="Zdobnov E."/>
            <person name="Zhang P."/>
            <person name="Zhang Y."/>
            <person name="Zimin A.V."/>
            <person name="Baldwin J."/>
            <person name="Abdouelleil A."/>
            <person name="Abdulkadir J."/>
            <person name="Abebe A."/>
            <person name="Abera B."/>
            <person name="Abreu J."/>
            <person name="Acer S.C."/>
            <person name="Aftuck L."/>
            <person name="Alexander A."/>
            <person name="An P."/>
            <person name="Anderson E."/>
            <person name="Anderson S."/>
            <person name="Arachi H."/>
            <person name="Azer M."/>
            <person name="Bachantsang P."/>
            <person name="Barry A."/>
            <person name="Bayul T."/>
            <person name="Berlin A."/>
            <person name="Bessette D."/>
            <person name="Bloom T."/>
            <person name="Blye J."/>
            <person name="Boguslavskiy L."/>
            <person name="Bonnet C."/>
            <person name="Boukhgalter B."/>
            <person name="Bourzgui I."/>
            <person name="Brown A."/>
            <person name="Cahill P."/>
            <person name="Channer S."/>
            <person name="Cheshatsang Y."/>
            <person name="Chuda L."/>
            <person name="Citroen M."/>
            <person name="Collymore A."/>
            <person name="Cooke P."/>
            <person name="Costello M."/>
            <person name="D'Aco K."/>
            <person name="Daza R."/>
            <person name="De Haan G."/>
            <person name="DeGray S."/>
            <person name="DeMaso C."/>
            <person name="Dhargay N."/>
            <person name="Dooley K."/>
            <person name="Dooley E."/>
            <person name="Doricent M."/>
            <person name="Dorje P."/>
            <person name="Dorjee K."/>
            <person name="Dupes A."/>
            <person name="Elong R."/>
            <person name="Falk J."/>
            <person name="Farina A."/>
            <person name="Faro S."/>
            <person name="Ferguson D."/>
            <person name="Fisher S."/>
            <person name="Foley C.D."/>
            <person name="Franke A."/>
            <person name="Friedrich D."/>
            <person name="Gadbois L."/>
            <person name="Gearin G."/>
            <person name="Gearin C.R."/>
            <person name="Giannoukos G."/>
            <person name="Goode T."/>
            <person name="Graham J."/>
            <person name="Grandbois E."/>
            <person name="Grewal S."/>
            <person name="Gyaltsen K."/>
            <person name="Hafez N."/>
            <person name="Hagos B."/>
            <person name="Hall J."/>
            <person name="Henson C."/>
            <person name="Hollinger A."/>
            <person name="Honan T."/>
            <person name="Huard M.D."/>
            <person name="Hughes L."/>
            <person name="Hurhula B."/>
            <person name="Husby M.E."/>
            <person name="Kamat A."/>
            <person name="Kanga B."/>
            <person name="Kashin S."/>
            <person name="Khazanovich D."/>
            <person name="Kisner P."/>
            <person name="Lance K."/>
            <person name="Lara M."/>
            <person name="Lee W."/>
            <person name="Lennon N."/>
            <person name="Letendre F."/>
            <person name="LeVine R."/>
            <person name="Lipovsky A."/>
            <person name="Liu X."/>
            <person name="Liu J."/>
            <person name="Liu S."/>
            <person name="Lokyitsang T."/>
            <person name="Lokyitsang Y."/>
            <person name="Lubonja R."/>
            <person name="Lui A."/>
            <person name="MacDonald P."/>
            <person name="Magnisalis V."/>
            <person name="Maru K."/>
            <person name="Matthews C."/>
            <person name="McCusker W."/>
            <person name="McDonough S."/>
            <person name="Mehta T."/>
            <person name="Meldrim J."/>
            <person name="Meneus L."/>
            <person name="Mihai O."/>
            <person name="Mihalev A."/>
            <person name="Mihova T."/>
            <person name="Mittelman R."/>
            <person name="Mlenga V."/>
            <person name="Montmayeur A."/>
            <person name="Mulrain L."/>
            <person name="Navidi A."/>
            <person name="Naylor J."/>
            <person name="Negash T."/>
            <person name="Nguyen T."/>
            <person name="Nguyen N."/>
            <person name="Nicol R."/>
            <person name="Norbu C."/>
            <person name="Norbu N."/>
            <person name="Novod N."/>
            <person name="O'Neill B."/>
            <person name="Osman S."/>
            <person name="Markiewicz E."/>
            <person name="Oyono O.L."/>
            <person name="Patti C."/>
            <person name="Phunkhang P."/>
            <person name="Pierre F."/>
            <person name="Priest M."/>
            <person name="Raghuraman S."/>
            <person name="Rege F."/>
            <person name="Reyes R."/>
            <person name="Rise C."/>
            <person name="Rogov P."/>
            <person name="Ross K."/>
            <person name="Ryan E."/>
            <person name="Settipalli S."/>
            <person name="Shea T."/>
            <person name="Sherpa N."/>
            <person name="Shi L."/>
            <person name="Shih D."/>
            <person name="Sparrow T."/>
            <person name="Spaulding J."/>
            <person name="Stalker J."/>
            <person name="Stange-Thomann N."/>
            <person name="Stavropoulos S."/>
            <person name="Stone C."/>
            <person name="Strader C."/>
            <person name="Tesfaye S."/>
            <person name="Thomson T."/>
            <person name="Thoulutsang Y."/>
            <person name="Thoulutsang D."/>
            <person name="Topham K."/>
            <person name="Topping I."/>
            <person name="Tsamla T."/>
            <person name="Vassiliev H."/>
            <person name="Vo A."/>
            <person name="Wangchuk T."/>
            <person name="Wangdi T."/>
            <person name="Weiand M."/>
            <person name="Wilkinson J."/>
            <person name="Wilson A."/>
            <person name="Yadav S."/>
            <person name="Young G."/>
            <person name="Yu Q."/>
            <person name="Zembek L."/>
            <person name="Zhong D."/>
            <person name="Zimmer A."/>
            <person name="Zwirko Z."/>
            <person name="Jaffe D.B."/>
            <person name="Alvarez P."/>
            <person name="Brockman W."/>
            <person name="Butler J."/>
            <person name="Chin C."/>
            <person name="Gnerre S."/>
            <person name="Grabherr M."/>
            <person name="Kleber M."/>
            <person name="Mauceli E."/>
            <person name="MacCallum I."/>
        </authorList>
    </citation>
    <scope>NUCLEOTIDE SEQUENCE [LARGE SCALE GENOMIC DNA]</scope>
    <source>
        <strain evidence="10">Tucson 14030-0811.24</strain>
    </source>
</reference>
<keyword evidence="2 7" id="KW-0812">Transmembrane</keyword>
<evidence type="ECO:0000313" key="10">
    <source>
        <dbReference type="Proteomes" id="UP000007798"/>
    </source>
</evidence>
<feature type="domain" description="PLAT" evidence="8">
    <location>
        <begin position="1171"/>
        <end position="1288"/>
    </location>
</feature>
<dbReference type="eggNOG" id="ENOG502QUWX">
    <property type="taxonomic scope" value="Eukaryota"/>
</dbReference>
<gene>
    <name evidence="9" type="primary">Dwil\GK12717</name>
    <name evidence="9" type="ORF">Dwil_GK12717</name>
</gene>
<evidence type="ECO:0000259" key="8">
    <source>
        <dbReference type="PROSITE" id="PS50095"/>
    </source>
</evidence>
<feature type="transmembrane region" description="Helical" evidence="7">
    <location>
        <begin position="1378"/>
        <end position="1400"/>
    </location>
</feature>
<dbReference type="SUPFAM" id="SSF49723">
    <property type="entry name" value="Lipase/lipooxygenase domain (PLAT/LH2 domain)"/>
    <property type="match status" value="1"/>
</dbReference>
<name>B4N3E2_DROWI</name>
<dbReference type="PANTHER" id="PTHR46730">
    <property type="entry name" value="POLYCYSTIN-1"/>
    <property type="match status" value="1"/>
</dbReference>
<evidence type="ECO:0000313" key="9">
    <source>
        <dbReference type="EMBL" id="EDW78881.2"/>
    </source>
</evidence>
<accession>B4N3E2</accession>
<feature type="transmembrane region" description="Helical" evidence="7">
    <location>
        <begin position="1338"/>
        <end position="1358"/>
    </location>
</feature>
<dbReference type="HOGENOM" id="CLU_003575_0_0_1"/>
<evidence type="ECO:0000256" key="6">
    <source>
        <dbReference type="PROSITE-ProRule" id="PRU00152"/>
    </source>
</evidence>
<keyword evidence="5 7" id="KW-0472">Membrane</keyword>
<dbReference type="PROSITE" id="PS50095">
    <property type="entry name" value="PLAT"/>
    <property type="match status" value="1"/>
</dbReference>
<evidence type="ECO:0000256" key="2">
    <source>
        <dbReference type="ARBA" id="ARBA00022692"/>
    </source>
</evidence>
<protein>
    <recommendedName>
        <fullName evidence="8">PLAT domain-containing protein</fullName>
    </recommendedName>
</protein>
<evidence type="ECO:0000256" key="1">
    <source>
        <dbReference type="ARBA" id="ARBA00004370"/>
    </source>
</evidence>
<evidence type="ECO:0000256" key="3">
    <source>
        <dbReference type="ARBA" id="ARBA00022737"/>
    </source>
</evidence>
<dbReference type="InParanoid" id="B4N3E2"/>
<keyword evidence="10" id="KW-1185">Reference proteome</keyword>
<dbReference type="OrthoDB" id="2121937at2759"/>
<proteinExistence type="predicted"/>
<evidence type="ECO:0000256" key="7">
    <source>
        <dbReference type="SAM" id="Phobius"/>
    </source>
</evidence>
<evidence type="ECO:0000256" key="5">
    <source>
        <dbReference type="ARBA" id="ARBA00023136"/>
    </source>
</evidence>
<evidence type="ECO:0000256" key="4">
    <source>
        <dbReference type="ARBA" id="ARBA00022989"/>
    </source>
</evidence>
<dbReference type="EMBL" id="CH964085">
    <property type="protein sequence ID" value="EDW78881.2"/>
    <property type="molecule type" value="Genomic_DNA"/>
</dbReference>
<keyword evidence="4 7" id="KW-1133">Transmembrane helix</keyword>
<dbReference type="InterPro" id="IPR001024">
    <property type="entry name" value="PLAT/LH2_dom"/>
</dbReference>
<dbReference type="InterPro" id="IPR036392">
    <property type="entry name" value="PLAT/LH2_dom_sf"/>
</dbReference>
<feature type="transmembrane region" description="Helical" evidence="7">
    <location>
        <begin position="1124"/>
        <end position="1144"/>
    </location>
</feature>